<keyword evidence="6" id="KW-0732">Signal</keyword>
<protein>
    <submittedName>
        <fullName evidence="8">FAD-dependent oxidase</fullName>
    </submittedName>
</protein>
<feature type="signal peptide" evidence="6">
    <location>
        <begin position="1"/>
        <end position="25"/>
    </location>
</feature>
<dbReference type="OMA" id="IMVNAVY"/>
<evidence type="ECO:0000256" key="4">
    <source>
        <dbReference type="ARBA" id="ARBA00022827"/>
    </source>
</evidence>
<evidence type="ECO:0000256" key="3">
    <source>
        <dbReference type="ARBA" id="ARBA00022630"/>
    </source>
</evidence>
<comment type="similarity">
    <text evidence="2">Belongs to the oxygen-dependent FAD-linked oxidoreductase family.</text>
</comment>
<dbReference type="Gene3D" id="3.30.465.10">
    <property type="match status" value="1"/>
</dbReference>
<dbReference type="OrthoDB" id="415825at2759"/>
<evidence type="ECO:0000256" key="2">
    <source>
        <dbReference type="ARBA" id="ARBA00005466"/>
    </source>
</evidence>
<sequence>MLSPHYRHLLSTLCVLLCGSVAIQATPLLELDPRADISSTLGPKLSPGAQIILKGSPEFVNQTIRWTTLGAPTYQAAVEVVTEQDVVETMNYAIHNNISFLASSPRHGYSLTLASIENGIEIDLKNFNQIHVDAQANQLTTGGAVIFEDVIDALYAAGKEMPTGSCSCVGLIGATLGGGVGRLQGLHGLILDSLLSVRIALADGCVVTASETENADLFWGIRGAGHNFGIILSATYKIYDQVPQGKHFNADFIFAANKTESMYTMLKGLAANQPPELSALVLFNWDKDFNQTVITVNAVYAGPEDAGRAAVQPFVDQGPLVQNFTVVPWNKLIQTAGFGFTGPAICEKGNRRSQWAAGVINIDPPTYVSVLKQFEEMITEYPAAIDSSVDFQLLPNQAAVAVPDDTTAYPYRDFIAHALLEFKYTTSALDDAITGYAQRMRATMAATAGTGGLEVYSSYSHGDETPQQLYSARKLPRLEALKKQYDPLGVFSHYHPIPLS</sequence>
<dbReference type="Proteomes" id="UP000076632">
    <property type="component" value="Unassembled WGS sequence"/>
</dbReference>
<dbReference type="InterPro" id="IPR016166">
    <property type="entry name" value="FAD-bd_PCMH"/>
</dbReference>
<organism evidence="8 9">
    <name type="scientific">Xylona heveae (strain CBS 132557 / TC161)</name>
    <dbReference type="NCBI Taxonomy" id="1328760"/>
    <lineage>
        <taxon>Eukaryota</taxon>
        <taxon>Fungi</taxon>
        <taxon>Dikarya</taxon>
        <taxon>Ascomycota</taxon>
        <taxon>Pezizomycotina</taxon>
        <taxon>Xylonomycetes</taxon>
        <taxon>Xylonales</taxon>
        <taxon>Xylonaceae</taxon>
        <taxon>Xylona</taxon>
    </lineage>
</organism>
<dbReference type="PROSITE" id="PS51387">
    <property type="entry name" value="FAD_PCMH"/>
    <property type="match status" value="1"/>
</dbReference>
<feature type="domain" description="FAD-binding PCMH-type" evidence="7">
    <location>
        <begin position="70"/>
        <end position="241"/>
    </location>
</feature>
<dbReference type="InterPro" id="IPR012951">
    <property type="entry name" value="BBE"/>
</dbReference>
<comment type="cofactor">
    <cofactor evidence="1">
        <name>FAD</name>
        <dbReference type="ChEBI" id="CHEBI:57692"/>
    </cofactor>
</comment>
<keyword evidence="3" id="KW-0285">Flavoprotein</keyword>
<proteinExistence type="inferred from homology"/>
<dbReference type="PANTHER" id="PTHR42973:SF9">
    <property type="entry name" value="FAD-BINDING PCMH-TYPE DOMAIN-CONTAINING PROTEIN-RELATED"/>
    <property type="match status" value="1"/>
</dbReference>
<dbReference type="GO" id="GO:0071949">
    <property type="term" value="F:FAD binding"/>
    <property type="evidence" value="ECO:0007669"/>
    <property type="project" value="InterPro"/>
</dbReference>
<dbReference type="AlphaFoldDB" id="A0A165ISD7"/>
<dbReference type="RefSeq" id="XP_018190871.1">
    <property type="nucleotide sequence ID" value="XM_018334767.1"/>
</dbReference>
<keyword evidence="9" id="KW-1185">Reference proteome</keyword>
<evidence type="ECO:0000256" key="5">
    <source>
        <dbReference type="ARBA" id="ARBA00023002"/>
    </source>
</evidence>
<dbReference type="InterPro" id="IPR036318">
    <property type="entry name" value="FAD-bd_PCMH-like_sf"/>
</dbReference>
<dbReference type="Pfam" id="PF08031">
    <property type="entry name" value="BBE"/>
    <property type="match status" value="1"/>
</dbReference>
<evidence type="ECO:0000313" key="8">
    <source>
        <dbReference type="EMBL" id="KZF25316.1"/>
    </source>
</evidence>
<gene>
    <name evidence="8" type="ORF">L228DRAFT_265791</name>
</gene>
<dbReference type="InterPro" id="IPR016169">
    <property type="entry name" value="FAD-bd_PCMH_sub2"/>
</dbReference>
<dbReference type="InParanoid" id="A0A165ISD7"/>
<dbReference type="EMBL" id="KV407455">
    <property type="protein sequence ID" value="KZF25316.1"/>
    <property type="molecule type" value="Genomic_DNA"/>
</dbReference>
<evidence type="ECO:0000259" key="7">
    <source>
        <dbReference type="PROSITE" id="PS51387"/>
    </source>
</evidence>
<keyword evidence="5" id="KW-0560">Oxidoreductase</keyword>
<name>A0A165ISD7_XYLHT</name>
<feature type="chain" id="PRO_5007859451" evidence="6">
    <location>
        <begin position="26"/>
        <end position="500"/>
    </location>
</feature>
<dbReference type="InterPro" id="IPR006094">
    <property type="entry name" value="Oxid_FAD_bind_N"/>
</dbReference>
<evidence type="ECO:0000256" key="1">
    <source>
        <dbReference type="ARBA" id="ARBA00001974"/>
    </source>
</evidence>
<accession>A0A165ISD7</accession>
<dbReference type="Pfam" id="PF01565">
    <property type="entry name" value="FAD_binding_4"/>
    <property type="match status" value="1"/>
</dbReference>
<dbReference type="PANTHER" id="PTHR42973">
    <property type="entry name" value="BINDING OXIDOREDUCTASE, PUTATIVE (AFU_ORTHOLOGUE AFUA_1G17690)-RELATED"/>
    <property type="match status" value="1"/>
</dbReference>
<evidence type="ECO:0000313" key="9">
    <source>
        <dbReference type="Proteomes" id="UP000076632"/>
    </source>
</evidence>
<dbReference type="InterPro" id="IPR050416">
    <property type="entry name" value="FAD-linked_Oxidoreductase"/>
</dbReference>
<evidence type="ECO:0000256" key="6">
    <source>
        <dbReference type="SAM" id="SignalP"/>
    </source>
</evidence>
<dbReference type="GeneID" id="28899904"/>
<dbReference type="SUPFAM" id="SSF56176">
    <property type="entry name" value="FAD-binding/transporter-associated domain-like"/>
    <property type="match status" value="1"/>
</dbReference>
<dbReference type="Gene3D" id="3.40.462.20">
    <property type="match status" value="1"/>
</dbReference>
<dbReference type="STRING" id="1328760.A0A165ISD7"/>
<dbReference type="GO" id="GO:0016491">
    <property type="term" value="F:oxidoreductase activity"/>
    <property type="evidence" value="ECO:0007669"/>
    <property type="project" value="UniProtKB-KW"/>
</dbReference>
<keyword evidence="4" id="KW-0274">FAD</keyword>
<reference evidence="8 9" key="1">
    <citation type="journal article" date="2016" name="Fungal Biol.">
        <title>The genome of Xylona heveae provides a window into fungal endophytism.</title>
        <authorList>
            <person name="Gazis R."/>
            <person name="Kuo A."/>
            <person name="Riley R."/>
            <person name="LaButti K."/>
            <person name="Lipzen A."/>
            <person name="Lin J."/>
            <person name="Amirebrahimi M."/>
            <person name="Hesse C.N."/>
            <person name="Spatafora J.W."/>
            <person name="Henrissat B."/>
            <person name="Hainaut M."/>
            <person name="Grigoriev I.V."/>
            <person name="Hibbett D.S."/>
        </authorList>
    </citation>
    <scope>NUCLEOTIDE SEQUENCE [LARGE SCALE GENOMIC DNA]</scope>
    <source>
        <strain evidence="8 9">TC161</strain>
    </source>
</reference>